<evidence type="ECO:0000313" key="1">
    <source>
        <dbReference type="EMBL" id="MQL68640.1"/>
    </source>
</evidence>
<reference evidence="1" key="1">
    <citation type="submission" date="2017-07" db="EMBL/GenBank/DDBJ databases">
        <title>Taro Niue Genome Assembly and Annotation.</title>
        <authorList>
            <person name="Atibalentja N."/>
            <person name="Keating K."/>
            <person name="Fields C.J."/>
        </authorList>
    </citation>
    <scope>NUCLEOTIDE SEQUENCE</scope>
    <source>
        <strain evidence="1">Niue_2</strain>
        <tissue evidence="1">Leaf</tissue>
    </source>
</reference>
<dbReference type="Proteomes" id="UP000652761">
    <property type="component" value="Unassembled WGS sequence"/>
</dbReference>
<dbReference type="EMBL" id="NMUH01000018">
    <property type="protein sequence ID" value="MQL68640.1"/>
    <property type="molecule type" value="Genomic_DNA"/>
</dbReference>
<accession>A0A843THS7</accession>
<protein>
    <submittedName>
        <fullName evidence="1">Uncharacterized protein</fullName>
    </submittedName>
</protein>
<name>A0A843THS7_COLES</name>
<sequence>MWFLYRLVNQMTSIMLHKKNRPKSYGHDYHSAGISLALSSNVQTVFSNIWVNTPFKPRRIHILKILMEIRGTAVTSTLGGL</sequence>
<gene>
    <name evidence="1" type="ORF">Taro_000910</name>
</gene>
<proteinExistence type="predicted"/>
<dbReference type="AlphaFoldDB" id="A0A843THS7"/>
<keyword evidence="2" id="KW-1185">Reference proteome</keyword>
<comment type="caution">
    <text evidence="1">The sequence shown here is derived from an EMBL/GenBank/DDBJ whole genome shotgun (WGS) entry which is preliminary data.</text>
</comment>
<organism evidence="1 2">
    <name type="scientific">Colocasia esculenta</name>
    <name type="common">Wild taro</name>
    <name type="synonym">Arum esculentum</name>
    <dbReference type="NCBI Taxonomy" id="4460"/>
    <lineage>
        <taxon>Eukaryota</taxon>
        <taxon>Viridiplantae</taxon>
        <taxon>Streptophyta</taxon>
        <taxon>Embryophyta</taxon>
        <taxon>Tracheophyta</taxon>
        <taxon>Spermatophyta</taxon>
        <taxon>Magnoliopsida</taxon>
        <taxon>Liliopsida</taxon>
        <taxon>Araceae</taxon>
        <taxon>Aroideae</taxon>
        <taxon>Colocasieae</taxon>
        <taxon>Colocasia</taxon>
    </lineage>
</organism>
<evidence type="ECO:0000313" key="2">
    <source>
        <dbReference type="Proteomes" id="UP000652761"/>
    </source>
</evidence>